<dbReference type="Proteomes" id="UP000028623">
    <property type="component" value="Unassembled WGS sequence"/>
</dbReference>
<feature type="region of interest" description="Disordered" evidence="1">
    <location>
        <begin position="294"/>
        <end position="327"/>
    </location>
</feature>
<evidence type="ECO:0000256" key="1">
    <source>
        <dbReference type="SAM" id="MobiDB-lite"/>
    </source>
</evidence>
<evidence type="ECO:0008006" key="4">
    <source>
        <dbReference type="Google" id="ProtNLM"/>
    </source>
</evidence>
<proteinExistence type="predicted"/>
<dbReference type="Gene3D" id="3.90.580.10">
    <property type="entry name" value="Zinc finger, CHC2-type domain"/>
    <property type="match status" value="1"/>
</dbReference>
<dbReference type="SUPFAM" id="SSF56731">
    <property type="entry name" value="DNA primase core"/>
    <property type="match status" value="1"/>
</dbReference>
<dbReference type="GO" id="GO:0008270">
    <property type="term" value="F:zinc ion binding"/>
    <property type="evidence" value="ECO:0007669"/>
    <property type="project" value="InterPro"/>
</dbReference>
<reference evidence="2 3" key="1">
    <citation type="submission" date="2014-07" db="EMBL/GenBank/DDBJ databases">
        <title>Epilithonimonas lactis LMG 22401 Genome.</title>
        <authorList>
            <person name="Pipes S.E."/>
            <person name="Stropko S.J."/>
        </authorList>
    </citation>
    <scope>NUCLEOTIDE SEQUENCE [LARGE SCALE GENOMIC DNA]</scope>
    <source>
        <strain evidence="2 3">LMG 24401</strain>
    </source>
</reference>
<protein>
    <recommendedName>
        <fullName evidence="4">Toprim-like</fullName>
    </recommendedName>
</protein>
<dbReference type="eggNOG" id="COG0358">
    <property type="taxonomic scope" value="Bacteria"/>
</dbReference>
<dbReference type="CDD" id="cd01029">
    <property type="entry name" value="TOPRIM_primases"/>
    <property type="match status" value="1"/>
</dbReference>
<dbReference type="EMBL" id="JPLY01000001">
    <property type="protein sequence ID" value="KFC23252.1"/>
    <property type="molecule type" value="Genomic_DNA"/>
</dbReference>
<dbReference type="GO" id="GO:0006260">
    <property type="term" value="P:DNA replication"/>
    <property type="evidence" value="ECO:0007669"/>
    <property type="project" value="InterPro"/>
</dbReference>
<dbReference type="SUPFAM" id="SSF57783">
    <property type="entry name" value="Zinc beta-ribbon"/>
    <property type="match status" value="1"/>
</dbReference>
<dbReference type="STRING" id="421072.SAMN04488097_1214"/>
<evidence type="ECO:0000313" key="2">
    <source>
        <dbReference type="EMBL" id="KFC23252.1"/>
    </source>
</evidence>
<organism evidence="2 3">
    <name type="scientific">Epilithonimonas lactis</name>
    <dbReference type="NCBI Taxonomy" id="421072"/>
    <lineage>
        <taxon>Bacteria</taxon>
        <taxon>Pseudomonadati</taxon>
        <taxon>Bacteroidota</taxon>
        <taxon>Flavobacteriia</taxon>
        <taxon>Flavobacteriales</taxon>
        <taxon>Weeksellaceae</taxon>
        <taxon>Chryseobacterium group</taxon>
        <taxon>Epilithonimonas</taxon>
    </lineage>
</organism>
<feature type="compositionally biased region" description="Basic and acidic residues" evidence="1">
    <location>
        <begin position="297"/>
        <end position="310"/>
    </location>
</feature>
<accession>A0A085BLA7</accession>
<evidence type="ECO:0000313" key="3">
    <source>
        <dbReference type="Proteomes" id="UP000028623"/>
    </source>
</evidence>
<dbReference type="AlphaFoldDB" id="A0A085BLA7"/>
<dbReference type="Pfam" id="PF13155">
    <property type="entry name" value="Toprim_2"/>
    <property type="match status" value="1"/>
</dbReference>
<dbReference type="GO" id="GO:0003677">
    <property type="term" value="F:DNA binding"/>
    <property type="evidence" value="ECO:0007669"/>
    <property type="project" value="InterPro"/>
</dbReference>
<dbReference type="InterPro" id="IPR036977">
    <property type="entry name" value="DNA_primase_Znf_CHC2"/>
</dbReference>
<name>A0A085BLA7_9FLAO</name>
<dbReference type="OrthoDB" id="8536512at2"/>
<keyword evidence="3" id="KW-1185">Reference proteome</keyword>
<gene>
    <name evidence="2" type="ORF">IO89_01290</name>
</gene>
<dbReference type="InterPro" id="IPR034154">
    <property type="entry name" value="TOPRIM_DnaG/twinkle"/>
</dbReference>
<sequence length="327" mass="37605">MNCNQFNSISLEEVLLSLGHLPTKQNEKEAWYLNPFASESQASFKLDKRINAWYLHSEGLGGNNTDFMKKYLNTSVNEVLDWAAKQNFSSFHQQQQIKKLEPNYKIDEILDLQNLNLKQYLKGRALSPKVYDYIKEVRFTIGSKKLYAIGFENLSGGFELRNAFYKSSLLKKDCSLINLSSNGQNISNIQDRDVKGVAVFEGFMDALSFIELQKSFAGDILVMNSIALLNKSLEHLKNYPDIHLFLDNDTAGIKCRSEIIRSFPEAKDHSGIYSNHKDLNEFLIHRMKNNLSNKAAEQSEKFPVQDKQEVRNQGQEIKRSNGFKRKR</sequence>
<comment type="caution">
    <text evidence="2">The sequence shown here is derived from an EMBL/GenBank/DDBJ whole genome shotgun (WGS) entry which is preliminary data.</text>
</comment>
<dbReference type="RefSeq" id="WP_034973008.1">
    <property type="nucleotide sequence ID" value="NZ_FOFI01000002.1"/>
</dbReference>
<dbReference type="Gene3D" id="3.40.1360.10">
    <property type="match status" value="1"/>
</dbReference>